<keyword evidence="8" id="KW-1185">Reference proteome</keyword>
<gene>
    <name evidence="7" type="ORF">IDAT_03170</name>
</gene>
<keyword evidence="4 6" id="KW-1133">Transmembrane helix</keyword>
<protein>
    <recommendedName>
        <fullName evidence="6">GDT1 family protein</fullName>
    </recommendedName>
</protein>
<evidence type="ECO:0000313" key="8">
    <source>
        <dbReference type="Proteomes" id="UP000053718"/>
    </source>
</evidence>
<accession>A0A094J9Z4</accession>
<dbReference type="STRING" id="1517416.IDAT_03170"/>
<comment type="caution">
    <text evidence="7">The sequence shown here is derived from an EMBL/GenBank/DDBJ whole genome shotgun (WGS) entry which is preliminary data.</text>
</comment>
<reference evidence="7 8" key="1">
    <citation type="submission" date="2014-06" db="EMBL/GenBank/DDBJ databases">
        <title>Draft genome sequence of Idiomarina sp. MCCC 1A10513.</title>
        <authorList>
            <person name="Du J."/>
            <person name="Lai Q."/>
            <person name="Shao Z."/>
        </authorList>
    </citation>
    <scope>NUCLEOTIDE SEQUENCE [LARGE SCALE GENOMIC DNA]</scope>
    <source>
        <strain evidence="7 8">MCCC 1A10513</strain>
    </source>
</reference>
<dbReference type="OrthoDB" id="9801356at2"/>
<dbReference type="Proteomes" id="UP000053718">
    <property type="component" value="Unassembled WGS sequence"/>
</dbReference>
<feature type="transmembrane region" description="Helical" evidence="6">
    <location>
        <begin position="165"/>
        <end position="184"/>
    </location>
</feature>
<comment type="subcellular location">
    <subcellularLocation>
        <location evidence="1 6">Membrane</location>
        <topology evidence="1 6">Multi-pass membrane protein</topology>
    </subcellularLocation>
</comment>
<evidence type="ECO:0000256" key="1">
    <source>
        <dbReference type="ARBA" id="ARBA00004141"/>
    </source>
</evidence>
<dbReference type="AlphaFoldDB" id="A0A094J9Z4"/>
<evidence type="ECO:0000256" key="4">
    <source>
        <dbReference type="ARBA" id="ARBA00022989"/>
    </source>
</evidence>
<feature type="transmembrane region" description="Helical" evidence="6">
    <location>
        <begin position="67"/>
        <end position="84"/>
    </location>
</feature>
<dbReference type="PANTHER" id="PTHR12608:SF1">
    <property type="entry name" value="TRANSMEMBRANE PROTEIN 165"/>
    <property type="match status" value="1"/>
</dbReference>
<dbReference type="GO" id="GO:0046873">
    <property type="term" value="F:metal ion transmembrane transporter activity"/>
    <property type="evidence" value="ECO:0007669"/>
    <property type="project" value="InterPro"/>
</dbReference>
<keyword evidence="3 6" id="KW-0812">Transmembrane</keyword>
<evidence type="ECO:0000256" key="3">
    <source>
        <dbReference type="ARBA" id="ARBA00022692"/>
    </source>
</evidence>
<feature type="transmembrane region" description="Helical" evidence="6">
    <location>
        <begin position="132"/>
        <end position="153"/>
    </location>
</feature>
<evidence type="ECO:0000256" key="2">
    <source>
        <dbReference type="ARBA" id="ARBA00009190"/>
    </source>
</evidence>
<dbReference type="PANTHER" id="PTHR12608">
    <property type="entry name" value="TRANSMEMBRANE PROTEIN HTP-1 RELATED"/>
    <property type="match status" value="1"/>
</dbReference>
<name>A0A094J9Z4_9GAMM</name>
<comment type="similarity">
    <text evidence="2 6">Belongs to the GDT1 family.</text>
</comment>
<proteinExistence type="inferred from homology"/>
<dbReference type="Pfam" id="PF01169">
    <property type="entry name" value="GDT1"/>
    <property type="match status" value="2"/>
</dbReference>
<feature type="transmembrane region" description="Helical" evidence="6">
    <location>
        <begin position="35"/>
        <end position="55"/>
    </location>
</feature>
<dbReference type="InterPro" id="IPR001727">
    <property type="entry name" value="GDT1-like"/>
</dbReference>
<evidence type="ECO:0000256" key="6">
    <source>
        <dbReference type="RuleBase" id="RU365102"/>
    </source>
</evidence>
<keyword evidence="5 6" id="KW-0472">Membrane</keyword>
<organism evidence="7 8">
    <name type="scientific">Pseudidiomarina atlantica</name>
    <dbReference type="NCBI Taxonomy" id="1517416"/>
    <lineage>
        <taxon>Bacteria</taxon>
        <taxon>Pseudomonadati</taxon>
        <taxon>Pseudomonadota</taxon>
        <taxon>Gammaproteobacteria</taxon>
        <taxon>Alteromonadales</taxon>
        <taxon>Idiomarinaceae</taxon>
        <taxon>Pseudidiomarina</taxon>
    </lineage>
</organism>
<feature type="transmembrane region" description="Helical" evidence="6">
    <location>
        <begin position="96"/>
        <end position="112"/>
    </location>
</feature>
<dbReference type="eggNOG" id="COG2119">
    <property type="taxonomic scope" value="Bacteria"/>
</dbReference>
<dbReference type="GO" id="GO:0016020">
    <property type="term" value="C:membrane"/>
    <property type="evidence" value="ECO:0007669"/>
    <property type="project" value="UniProtKB-SubCell"/>
</dbReference>
<evidence type="ECO:0000313" key="7">
    <source>
        <dbReference type="EMBL" id="KFZ29376.1"/>
    </source>
</evidence>
<sequence length="186" mass="20496">MEAFLTSTVAVAIAEVGDKTQLLSLLLVARYRQKWPIIVGIIAATLINHFISAWFGNWFADWLPEQYAGIIIALSFILIGLWVLVPDKIDDDEAECSCYGALCATFILFFLAEIGDKTQVATIVLGAQYASVFWVTMGTTLGMLIANVPVVLLGEKLMRKVPLNLVRYIAAAVFILIGIATLWWQA</sequence>
<dbReference type="RefSeq" id="WP_034730420.1">
    <property type="nucleotide sequence ID" value="NZ_JPIN01000002.1"/>
</dbReference>
<dbReference type="EMBL" id="JPIN01000002">
    <property type="protein sequence ID" value="KFZ29376.1"/>
    <property type="molecule type" value="Genomic_DNA"/>
</dbReference>
<evidence type="ECO:0000256" key="5">
    <source>
        <dbReference type="ARBA" id="ARBA00023136"/>
    </source>
</evidence>